<protein>
    <submittedName>
        <fullName evidence="2">Uncharacterized protein</fullName>
    </submittedName>
</protein>
<keyword evidence="3" id="KW-1185">Reference proteome</keyword>
<dbReference type="Proteomes" id="UP000255316">
    <property type="component" value="Unassembled WGS sequence"/>
</dbReference>
<proteinExistence type="predicted"/>
<organism evidence="2 4">
    <name type="scientific">Legionella cincinnatiensis</name>
    <dbReference type="NCBI Taxonomy" id="28085"/>
    <lineage>
        <taxon>Bacteria</taxon>
        <taxon>Pseudomonadati</taxon>
        <taxon>Pseudomonadota</taxon>
        <taxon>Gammaproteobacteria</taxon>
        <taxon>Legionellales</taxon>
        <taxon>Legionellaceae</taxon>
        <taxon>Legionella</taxon>
    </lineage>
</organism>
<accession>A0A378INL7</accession>
<evidence type="ECO:0000313" key="1">
    <source>
        <dbReference type="EMBL" id="KTC78417.1"/>
    </source>
</evidence>
<reference evidence="1 3" key="1">
    <citation type="submission" date="2015-11" db="EMBL/GenBank/DDBJ databases">
        <title>Genomic analysis of 38 Legionella species identifies large and diverse effector repertoires.</title>
        <authorList>
            <person name="Burstein D."/>
            <person name="Amaro F."/>
            <person name="Zusman T."/>
            <person name="Lifshitz Z."/>
            <person name="Cohen O."/>
            <person name="Gilbert J.A."/>
            <person name="Pupko T."/>
            <person name="Shuman H.A."/>
            <person name="Segal G."/>
        </authorList>
    </citation>
    <scope>NUCLEOTIDE SEQUENCE [LARGE SCALE GENOMIC DNA]</scope>
    <source>
        <strain evidence="1 3">CDC#72-OH-14</strain>
    </source>
</reference>
<gene>
    <name evidence="1" type="ORF">Lcin_3394</name>
    <name evidence="2" type="ORF">NCTC12438_03034</name>
</gene>
<dbReference type="EMBL" id="UGNX01000001">
    <property type="protein sequence ID" value="STX36402.1"/>
    <property type="molecule type" value="Genomic_DNA"/>
</dbReference>
<dbReference type="AlphaFoldDB" id="A0A378INL7"/>
<name>A0A378INL7_9GAMM</name>
<sequence>MTPAEDATRKKWGKLNLFSSCKWEKVKYLCPKKLTLKAIKKANILAISAGVYKKLTKINTVQRWTNAAVPPIPKK</sequence>
<evidence type="ECO:0000313" key="4">
    <source>
        <dbReference type="Proteomes" id="UP000255316"/>
    </source>
</evidence>
<dbReference type="STRING" id="28085.Lcin_3394"/>
<dbReference type="Proteomes" id="UP000054854">
    <property type="component" value="Unassembled WGS sequence"/>
</dbReference>
<evidence type="ECO:0000313" key="2">
    <source>
        <dbReference type="EMBL" id="STX36402.1"/>
    </source>
</evidence>
<reference evidence="2 4" key="2">
    <citation type="submission" date="2018-06" db="EMBL/GenBank/DDBJ databases">
        <authorList>
            <consortium name="Pathogen Informatics"/>
            <person name="Doyle S."/>
        </authorList>
    </citation>
    <scope>NUCLEOTIDE SEQUENCE [LARGE SCALE GENOMIC DNA]</scope>
    <source>
        <strain evidence="2 4">NCTC12438</strain>
    </source>
</reference>
<evidence type="ECO:0000313" key="3">
    <source>
        <dbReference type="Proteomes" id="UP000054854"/>
    </source>
</evidence>
<dbReference type="EMBL" id="LNXX01000054">
    <property type="protein sequence ID" value="KTC78417.1"/>
    <property type="molecule type" value="Genomic_DNA"/>
</dbReference>